<dbReference type="InterPro" id="IPR036179">
    <property type="entry name" value="Ig-like_dom_sf"/>
</dbReference>
<dbReference type="AlphaFoldDB" id="A0A3Q0QUE0"/>
<dbReference type="OMA" id="EAAEMNC"/>
<dbReference type="Gene3D" id="2.60.40.10">
    <property type="entry name" value="Immunoglobulins"/>
    <property type="match status" value="1"/>
</dbReference>
<dbReference type="InterPro" id="IPR007110">
    <property type="entry name" value="Ig-like_dom"/>
</dbReference>
<dbReference type="GeneTree" id="ENSGT00940000176881"/>
<keyword evidence="6" id="KW-1185">Reference proteome</keyword>
<sequence length="127" mass="14226">MKIIIIAFSALLTGHSQDVIQHPEISWSFFGKAAEMNCSHRKDKSYSQMYWYIQRPGETMSLTIYTPFGGKPDYGGLSQTKYSASKEEVESGALTVNDLQLNDIGVYFCAVSKHSDVISRRCCTKNA</sequence>
<dbReference type="STRING" id="61819.ENSACIP00000001075"/>
<evidence type="ECO:0000313" key="5">
    <source>
        <dbReference type="Ensembl" id="ENSACIP00000001075.1"/>
    </source>
</evidence>
<accession>A0A3Q0QUE0</accession>
<dbReference type="GO" id="GO:0005886">
    <property type="term" value="C:plasma membrane"/>
    <property type="evidence" value="ECO:0007669"/>
    <property type="project" value="TreeGrafter"/>
</dbReference>
<dbReference type="Ensembl" id="ENSACIT00000001124.1">
    <property type="protein sequence ID" value="ENSACIP00000001075.1"/>
    <property type="gene ID" value="ENSACIG00000000926.1"/>
</dbReference>
<dbReference type="SMART" id="SM00406">
    <property type="entry name" value="IGv"/>
    <property type="match status" value="1"/>
</dbReference>
<evidence type="ECO:0000256" key="1">
    <source>
        <dbReference type="ARBA" id="ARBA00022729"/>
    </source>
</evidence>
<dbReference type="GO" id="GO:0007166">
    <property type="term" value="P:cell surface receptor signaling pathway"/>
    <property type="evidence" value="ECO:0007669"/>
    <property type="project" value="TreeGrafter"/>
</dbReference>
<keyword evidence="1 3" id="KW-0732">Signal</keyword>
<evidence type="ECO:0000313" key="6">
    <source>
        <dbReference type="Proteomes" id="UP000261340"/>
    </source>
</evidence>
<dbReference type="SUPFAM" id="SSF48726">
    <property type="entry name" value="Immunoglobulin"/>
    <property type="match status" value="1"/>
</dbReference>
<dbReference type="Pfam" id="PF07686">
    <property type="entry name" value="V-set"/>
    <property type="match status" value="1"/>
</dbReference>
<feature type="signal peptide" evidence="3">
    <location>
        <begin position="1"/>
        <end position="16"/>
    </location>
</feature>
<protein>
    <recommendedName>
        <fullName evidence="4">Ig-like domain-containing protein</fullName>
    </recommendedName>
</protein>
<dbReference type="PANTHER" id="PTHR23268:SF102">
    <property type="entry name" value="IMMUNOGLOBULIN V-SET DOMAIN-CONTAINING PROTEIN"/>
    <property type="match status" value="1"/>
</dbReference>
<dbReference type="PROSITE" id="PS50835">
    <property type="entry name" value="IG_LIKE"/>
    <property type="match status" value="1"/>
</dbReference>
<keyword evidence="2" id="KW-0391">Immunity</keyword>
<reference evidence="5" key="2">
    <citation type="submission" date="2025-09" db="UniProtKB">
        <authorList>
            <consortium name="Ensembl"/>
        </authorList>
    </citation>
    <scope>IDENTIFICATION</scope>
</reference>
<dbReference type="PANTHER" id="PTHR23268">
    <property type="entry name" value="T-CELL RECEPTOR BETA CHAIN"/>
    <property type="match status" value="1"/>
</dbReference>
<dbReference type="InterPro" id="IPR013783">
    <property type="entry name" value="Ig-like_fold"/>
</dbReference>
<evidence type="ECO:0000256" key="2">
    <source>
        <dbReference type="ARBA" id="ARBA00022859"/>
    </source>
</evidence>
<evidence type="ECO:0000256" key="3">
    <source>
        <dbReference type="SAM" id="SignalP"/>
    </source>
</evidence>
<organism evidence="5 6">
    <name type="scientific">Amphilophus citrinellus</name>
    <name type="common">Midas cichlid</name>
    <name type="synonym">Cichlasoma citrinellum</name>
    <dbReference type="NCBI Taxonomy" id="61819"/>
    <lineage>
        <taxon>Eukaryota</taxon>
        <taxon>Metazoa</taxon>
        <taxon>Chordata</taxon>
        <taxon>Craniata</taxon>
        <taxon>Vertebrata</taxon>
        <taxon>Euteleostomi</taxon>
        <taxon>Actinopterygii</taxon>
        <taxon>Neopterygii</taxon>
        <taxon>Teleostei</taxon>
        <taxon>Neoteleostei</taxon>
        <taxon>Acanthomorphata</taxon>
        <taxon>Ovalentaria</taxon>
        <taxon>Cichlomorphae</taxon>
        <taxon>Cichliformes</taxon>
        <taxon>Cichlidae</taxon>
        <taxon>New World cichlids</taxon>
        <taxon>Cichlasomatinae</taxon>
        <taxon>Heroini</taxon>
        <taxon>Amphilophus</taxon>
    </lineage>
</organism>
<dbReference type="InterPro" id="IPR050413">
    <property type="entry name" value="TCR_beta_variable"/>
</dbReference>
<dbReference type="Proteomes" id="UP000261340">
    <property type="component" value="Unplaced"/>
</dbReference>
<name>A0A3Q0QUE0_AMPCI</name>
<dbReference type="InterPro" id="IPR013106">
    <property type="entry name" value="Ig_V-set"/>
</dbReference>
<reference evidence="5" key="1">
    <citation type="submission" date="2025-08" db="UniProtKB">
        <authorList>
            <consortium name="Ensembl"/>
        </authorList>
    </citation>
    <scope>IDENTIFICATION</scope>
</reference>
<evidence type="ECO:0000259" key="4">
    <source>
        <dbReference type="PROSITE" id="PS50835"/>
    </source>
</evidence>
<feature type="chain" id="PRO_5018741365" description="Ig-like domain-containing protein" evidence="3">
    <location>
        <begin position="17"/>
        <end position="127"/>
    </location>
</feature>
<feature type="domain" description="Ig-like" evidence="4">
    <location>
        <begin position="31"/>
        <end position="119"/>
    </location>
</feature>
<dbReference type="GO" id="GO:0002376">
    <property type="term" value="P:immune system process"/>
    <property type="evidence" value="ECO:0007669"/>
    <property type="project" value="UniProtKB-KW"/>
</dbReference>
<proteinExistence type="predicted"/>